<keyword evidence="2" id="KW-1185">Reference proteome</keyword>
<evidence type="ECO:0000313" key="1">
    <source>
        <dbReference type="EMBL" id="AIC94105.1"/>
    </source>
</evidence>
<evidence type="ECO:0000313" key="2">
    <source>
        <dbReference type="Proteomes" id="UP000027142"/>
    </source>
</evidence>
<dbReference type="RefSeq" id="WP_038479022.1">
    <property type="nucleotide sequence ID" value="NZ_CP003923.1"/>
</dbReference>
<dbReference type="STRING" id="1246626.BleG1_1527"/>
<dbReference type="EMBL" id="CP003923">
    <property type="protein sequence ID" value="AIC94105.1"/>
    <property type="molecule type" value="Genomic_DNA"/>
</dbReference>
<organism evidence="1 2">
    <name type="scientific">Shouchella lehensis G1</name>
    <dbReference type="NCBI Taxonomy" id="1246626"/>
    <lineage>
        <taxon>Bacteria</taxon>
        <taxon>Bacillati</taxon>
        <taxon>Bacillota</taxon>
        <taxon>Bacilli</taxon>
        <taxon>Bacillales</taxon>
        <taxon>Bacillaceae</taxon>
        <taxon>Shouchella</taxon>
    </lineage>
</organism>
<protein>
    <submittedName>
        <fullName evidence="1">Uncharacterized protein</fullName>
    </submittedName>
</protein>
<dbReference type="AlphaFoldDB" id="A0A060LWF7"/>
<dbReference type="Proteomes" id="UP000027142">
    <property type="component" value="Chromosome"/>
</dbReference>
<dbReference type="eggNOG" id="COG3387">
    <property type="taxonomic scope" value="Bacteria"/>
</dbReference>
<sequence length="226" mass="25403">MNTNNHISNIFYAIGTNPVFTVDIHLRLRSTLHSQHLSKIGLWYDGKTTWIGEEGWIVNAAFSSTNTVIVSQAYHKGLNIKLTIRDESLENELGVKRMISMKNEGASDTNVKLLAQQVTYTQEGLSFYSPAEKALIHYSDEKYSLFSIQMPKAQSIQYGVGLVNQIWNDPLGKLFFAPFSATKTESLMVCTCLLQSNETVNASLIQMSSENMVHLKRSNYLAQQTV</sequence>
<gene>
    <name evidence="1" type="ORF">BleG1_1527</name>
</gene>
<dbReference type="PATRIC" id="fig|1246626.3.peg.1513"/>
<proteinExistence type="predicted"/>
<name>A0A060LWF7_9BACI</name>
<accession>A0A060LWF7</accession>
<dbReference type="HOGENOM" id="CLU_1202864_0_0_9"/>
<dbReference type="KEGG" id="ble:BleG1_1527"/>
<reference evidence="1 2" key="1">
    <citation type="journal article" date="2014" name="Gene">
        <title>A comparative genomic analysis of the alkalitolerant soil bacterium Bacillus lehensis G1.</title>
        <authorList>
            <person name="Noor Y.M."/>
            <person name="Samsulrizal N.H."/>
            <person name="Jema'on N.A."/>
            <person name="Low K.O."/>
            <person name="Ramli A.N."/>
            <person name="Alias N.I."/>
            <person name="Damis S.I."/>
            <person name="Fuzi S.F."/>
            <person name="Isa M.N."/>
            <person name="Murad A.M."/>
            <person name="Raih M.F."/>
            <person name="Bakar F.D."/>
            <person name="Najimudin N."/>
            <person name="Mahadi N.M."/>
            <person name="Illias R.M."/>
        </authorList>
    </citation>
    <scope>NUCLEOTIDE SEQUENCE [LARGE SCALE GENOMIC DNA]</scope>
    <source>
        <strain evidence="1 2">G1</strain>
    </source>
</reference>
<dbReference type="OrthoDB" id="2838415at2"/>